<gene>
    <name evidence="2" type="ORF">C5Y96_05995</name>
</gene>
<reference evidence="2 3" key="1">
    <citation type="submission" date="2018-02" db="EMBL/GenBank/DDBJ databases">
        <title>Comparative genomes isolates from brazilian mangrove.</title>
        <authorList>
            <person name="Araujo J.E."/>
            <person name="Taketani R.G."/>
            <person name="Silva M.C.P."/>
            <person name="Loureco M.V."/>
            <person name="Andreote F.D."/>
        </authorList>
    </citation>
    <scope>NUCLEOTIDE SEQUENCE [LARGE SCALE GENOMIC DNA]</scope>
    <source>
        <strain evidence="2 3">HEX-2 MGV</strain>
    </source>
</reference>
<evidence type="ECO:0000313" key="3">
    <source>
        <dbReference type="Proteomes" id="UP000240009"/>
    </source>
</evidence>
<dbReference type="Proteomes" id="UP000240009">
    <property type="component" value="Unassembled WGS sequence"/>
</dbReference>
<keyword evidence="2" id="KW-0378">Hydrolase</keyword>
<proteinExistence type="predicted"/>
<dbReference type="InterPro" id="IPR017035">
    <property type="entry name" value="UCP035009_HsdR_All3000-type"/>
</dbReference>
<dbReference type="OrthoDB" id="9148007at2"/>
<name>A0A2S8FX33_9BACT</name>
<organism evidence="2 3">
    <name type="scientific">Blastopirellula marina</name>
    <dbReference type="NCBI Taxonomy" id="124"/>
    <lineage>
        <taxon>Bacteria</taxon>
        <taxon>Pseudomonadati</taxon>
        <taxon>Planctomycetota</taxon>
        <taxon>Planctomycetia</taxon>
        <taxon>Pirellulales</taxon>
        <taxon>Pirellulaceae</taxon>
        <taxon>Blastopirellula</taxon>
    </lineage>
</organism>
<accession>A0A2S8FX33</accession>
<dbReference type="RefSeq" id="WP_105350957.1">
    <property type="nucleotide sequence ID" value="NZ_PUIA01000017.1"/>
</dbReference>
<keyword evidence="2" id="KW-0540">Nuclease</keyword>
<comment type="caution">
    <text evidence="2">The sequence shown here is derived from an EMBL/GenBank/DDBJ whole genome shotgun (WGS) entry which is preliminary data.</text>
</comment>
<evidence type="ECO:0000313" key="2">
    <source>
        <dbReference type="EMBL" id="PQO36723.1"/>
    </source>
</evidence>
<protein>
    <submittedName>
        <fullName evidence="2">Restriction endonuclease</fullName>
    </submittedName>
</protein>
<dbReference type="PIRSF" id="PIRSF035009">
    <property type="entry name" value="UCP035009_HSDR_N"/>
    <property type="match status" value="1"/>
</dbReference>
<feature type="domain" description="Type I restriction enzyme R protein N-terminal" evidence="1">
    <location>
        <begin position="24"/>
        <end position="120"/>
    </location>
</feature>
<dbReference type="GO" id="GO:0004519">
    <property type="term" value="F:endonuclease activity"/>
    <property type="evidence" value="ECO:0007669"/>
    <property type="project" value="UniProtKB-KW"/>
</dbReference>
<dbReference type="AlphaFoldDB" id="A0A2S8FX33"/>
<evidence type="ECO:0000259" key="1">
    <source>
        <dbReference type="Pfam" id="PF13588"/>
    </source>
</evidence>
<dbReference type="InterPro" id="IPR029464">
    <property type="entry name" value="HSDR_N"/>
</dbReference>
<dbReference type="Pfam" id="PF13588">
    <property type="entry name" value="HSDR_N_2"/>
    <property type="match status" value="1"/>
</dbReference>
<keyword evidence="2" id="KW-0255">Endonuclease</keyword>
<dbReference type="EMBL" id="PUIA01000017">
    <property type="protein sequence ID" value="PQO36723.1"/>
    <property type="molecule type" value="Genomic_DNA"/>
</dbReference>
<sequence>MDLIDRLKELASRAEKMASQLKTEEATKNALVMPFIGALGYDVFNPLEVVPEFTADVGIKKGEKVDYAIMKDSQVTILFECKMIGTDLARVTPSQLYRYFSVTDARFGILTDGVHYQFYSDLDSPNKMDSRPFLDFRITDLTEKVVGEIKKFAKEIFDLEEILSTANQLKYTKGIKRVFAEEWQNPSEEFVKLFASKVYDGRLTQSAKEQFTGLTKQAFHEFVQDMFNRRLSSALSADTSTSVSPVEPYEEIAEELTEEKGIVTTEEEIEGYHAVKSILREVVSPSRVFMRDTLSYCGVLLDDNNRKPICRLFFNTAKKSIGLFDSEKNITKENIDSIDDIYRFAEVLKATAIGYDQGPPVASEETSRQDTGADDV</sequence>